<evidence type="ECO:0000313" key="2">
    <source>
        <dbReference type="Proteomes" id="UP000070533"/>
    </source>
</evidence>
<gene>
    <name evidence="1" type="ORF">HMPREF3226_01814</name>
</gene>
<dbReference type="EMBL" id="LRQG01000149">
    <property type="protein sequence ID" value="KXA36869.1"/>
    <property type="molecule type" value="Genomic_DNA"/>
</dbReference>
<organism evidence="1 2">
    <name type="scientific">Prevotella corporis</name>
    <dbReference type="NCBI Taxonomy" id="28128"/>
    <lineage>
        <taxon>Bacteria</taxon>
        <taxon>Pseudomonadati</taxon>
        <taxon>Bacteroidota</taxon>
        <taxon>Bacteroidia</taxon>
        <taxon>Bacteroidales</taxon>
        <taxon>Prevotellaceae</taxon>
        <taxon>Prevotella</taxon>
    </lineage>
</organism>
<dbReference type="AlphaFoldDB" id="A0A133Q1X1"/>
<proteinExistence type="predicted"/>
<dbReference type="Proteomes" id="UP000070533">
    <property type="component" value="Unassembled WGS sequence"/>
</dbReference>
<keyword evidence="2" id="KW-1185">Reference proteome</keyword>
<reference evidence="2" key="1">
    <citation type="submission" date="2016-01" db="EMBL/GenBank/DDBJ databases">
        <authorList>
            <person name="Mitreva M."/>
            <person name="Pepin K.H."/>
            <person name="Mihindukulasuriya K.A."/>
            <person name="Fulton R."/>
            <person name="Fronick C."/>
            <person name="O'Laughlin M."/>
            <person name="Miner T."/>
            <person name="Herter B."/>
            <person name="Rosa B.A."/>
            <person name="Cordes M."/>
            <person name="Tomlinson C."/>
            <person name="Wollam A."/>
            <person name="Palsikar V.B."/>
            <person name="Mardis E.R."/>
            <person name="Wilson R.K."/>
        </authorList>
    </citation>
    <scope>NUCLEOTIDE SEQUENCE [LARGE SCALE GENOMIC DNA]</scope>
    <source>
        <strain evidence="2">MJR7716</strain>
    </source>
</reference>
<evidence type="ECO:0000313" key="1">
    <source>
        <dbReference type="EMBL" id="KXA36869.1"/>
    </source>
</evidence>
<sequence length="41" mass="4938">MFYNKDSFAEVSLYQLFLYFAKALNPKDDLDIAEMMRCTYM</sequence>
<name>A0A133Q1X1_9BACT</name>
<comment type="caution">
    <text evidence="1">The sequence shown here is derived from an EMBL/GenBank/DDBJ whole genome shotgun (WGS) entry which is preliminary data.</text>
</comment>
<protein>
    <submittedName>
        <fullName evidence="1">Uncharacterized protein</fullName>
    </submittedName>
</protein>
<accession>A0A133Q1X1</accession>
<dbReference type="PATRIC" id="fig|28128.5.peg.1861"/>